<feature type="transmembrane region" description="Helical" evidence="1">
    <location>
        <begin position="71"/>
        <end position="94"/>
    </location>
</feature>
<comment type="caution">
    <text evidence="2">The sequence shown here is derived from an EMBL/GenBank/DDBJ whole genome shotgun (WGS) entry which is preliminary data.</text>
</comment>
<dbReference type="PROSITE" id="PS51257">
    <property type="entry name" value="PROKAR_LIPOPROTEIN"/>
    <property type="match status" value="1"/>
</dbReference>
<accession>A0ABV5WSB8</accession>
<gene>
    <name evidence="2" type="ORF">ACFFLI_04105</name>
</gene>
<evidence type="ECO:0000313" key="3">
    <source>
        <dbReference type="Proteomes" id="UP001589691"/>
    </source>
</evidence>
<keyword evidence="3" id="KW-1185">Reference proteome</keyword>
<dbReference type="Proteomes" id="UP001589691">
    <property type="component" value="Unassembled WGS sequence"/>
</dbReference>
<proteinExistence type="predicted"/>
<feature type="transmembrane region" description="Helical" evidence="1">
    <location>
        <begin position="147"/>
        <end position="167"/>
    </location>
</feature>
<keyword evidence="1" id="KW-0812">Transmembrane</keyword>
<evidence type="ECO:0000313" key="2">
    <source>
        <dbReference type="EMBL" id="MFB9769058.1"/>
    </source>
</evidence>
<dbReference type="EMBL" id="JBHLZY010000009">
    <property type="protein sequence ID" value="MFB9769058.1"/>
    <property type="molecule type" value="Genomic_DNA"/>
</dbReference>
<dbReference type="Pfam" id="PF04854">
    <property type="entry name" value="DUF624"/>
    <property type="match status" value="1"/>
</dbReference>
<feature type="transmembrane region" description="Helical" evidence="1">
    <location>
        <begin position="173"/>
        <end position="191"/>
    </location>
</feature>
<dbReference type="RefSeq" id="WP_137642454.1">
    <property type="nucleotide sequence ID" value="NZ_BJEA01000008.1"/>
</dbReference>
<feature type="transmembrane region" description="Helical" evidence="1">
    <location>
        <begin position="14"/>
        <end position="37"/>
    </location>
</feature>
<protein>
    <submittedName>
        <fullName evidence="2">DUF624 domain-containing protein</fullName>
    </submittedName>
</protein>
<organism evidence="2 3">
    <name type="scientific">Lactiplantibacillus modestisalitolerans</name>
    <dbReference type="NCBI Taxonomy" id="1457219"/>
    <lineage>
        <taxon>Bacteria</taxon>
        <taxon>Bacillati</taxon>
        <taxon>Bacillota</taxon>
        <taxon>Bacilli</taxon>
        <taxon>Lactobacillales</taxon>
        <taxon>Lactobacillaceae</taxon>
        <taxon>Lactiplantibacillus</taxon>
    </lineage>
</organism>
<name>A0ABV5WSB8_9LACO</name>
<sequence>MAIGRAADKIFTRVFIVFIMTIYFWLFACAGLLIFGIGPAARTVTELYMDGQWDYHEYGLKKGWRRFRTDFWRINAHTWLFLGAGLVLAYNLYLSTTIKGAYWLVFVQFIIVAALIFDFCLAIFTLMTRSRYAVSFKNAVKLAIVQFFNNFMQLLGFIIMTGVLILISLKWPGMILFLSPGIYVVVADILSHQWYAKVDQQLGAG</sequence>
<reference evidence="2 3" key="1">
    <citation type="submission" date="2024-09" db="EMBL/GenBank/DDBJ databases">
        <authorList>
            <person name="Sun Q."/>
            <person name="Mori K."/>
        </authorList>
    </citation>
    <scope>NUCLEOTIDE SEQUENCE [LARGE SCALE GENOMIC DNA]</scope>
    <source>
        <strain evidence="2 3">TBRC 4576</strain>
    </source>
</reference>
<feature type="transmembrane region" description="Helical" evidence="1">
    <location>
        <begin position="100"/>
        <end position="126"/>
    </location>
</feature>
<keyword evidence="1" id="KW-1133">Transmembrane helix</keyword>
<evidence type="ECO:0000256" key="1">
    <source>
        <dbReference type="SAM" id="Phobius"/>
    </source>
</evidence>
<dbReference type="InterPro" id="IPR006938">
    <property type="entry name" value="DUF624"/>
</dbReference>
<keyword evidence="1" id="KW-0472">Membrane</keyword>